<keyword evidence="1" id="KW-0378">Hydrolase</keyword>
<accession>A0AAP3AGD8</accession>
<feature type="region of interest" description="Disordered" evidence="2">
    <location>
        <begin position="1"/>
        <end position="23"/>
    </location>
</feature>
<dbReference type="GO" id="GO:0004668">
    <property type="term" value="F:protein-arginine deiminase activity"/>
    <property type="evidence" value="ECO:0007669"/>
    <property type="project" value="InterPro"/>
</dbReference>
<evidence type="ECO:0000313" key="3">
    <source>
        <dbReference type="EMBL" id="MCV7628695.1"/>
    </source>
</evidence>
<dbReference type="PANTHER" id="PTHR31377">
    <property type="entry name" value="AGMATINE DEIMINASE-RELATED"/>
    <property type="match status" value="1"/>
</dbReference>
<dbReference type="PANTHER" id="PTHR31377:SF0">
    <property type="entry name" value="AGMATINE DEIMINASE-RELATED"/>
    <property type="match status" value="1"/>
</dbReference>
<evidence type="ECO:0000256" key="2">
    <source>
        <dbReference type="SAM" id="MobiDB-lite"/>
    </source>
</evidence>
<dbReference type="GO" id="GO:0047632">
    <property type="term" value="F:agmatine deiminase activity"/>
    <property type="evidence" value="ECO:0007669"/>
    <property type="project" value="TreeGrafter"/>
</dbReference>
<dbReference type="Gene3D" id="3.75.10.10">
    <property type="entry name" value="L-arginine/glycine Amidinotransferase, Chain A"/>
    <property type="match status" value="1"/>
</dbReference>
<comment type="caution">
    <text evidence="3">The sequence shown here is derived from an EMBL/GenBank/DDBJ whole genome shotgun (WGS) entry which is preliminary data.</text>
</comment>
<protein>
    <submittedName>
        <fullName evidence="3">Agmatine deiminase family protein</fullName>
    </submittedName>
</protein>
<evidence type="ECO:0000256" key="1">
    <source>
        <dbReference type="ARBA" id="ARBA00022801"/>
    </source>
</evidence>
<dbReference type="EMBL" id="JALXKZ020000007">
    <property type="protein sequence ID" value="MCV7628695.1"/>
    <property type="molecule type" value="Genomic_DNA"/>
</dbReference>
<evidence type="ECO:0000313" key="4">
    <source>
        <dbReference type="Proteomes" id="UP001205867"/>
    </source>
</evidence>
<dbReference type="SUPFAM" id="SSF55909">
    <property type="entry name" value="Pentein"/>
    <property type="match status" value="1"/>
</dbReference>
<name>A0AAP3AGD8_MICLU</name>
<dbReference type="Pfam" id="PF04371">
    <property type="entry name" value="PAD_porph"/>
    <property type="match status" value="1"/>
</dbReference>
<dbReference type="RefSeq" id="WP_161787807.1">
    <property type="nucleotide sequence ID" value="NZ_JAGHYG010000001.1"/>
</dbReference>
<dbReference type="Proteomes" id="UP001205867">
    <property type="component" value="Unassembled WGS sequence"/>
</dbReference>
<proteinExistence type="predicted"/>
<sequence>MAAVDPAPTDARERRDLVVPVPGPEDPPERAWLVLPHRHPVPTLLEETRDAVVGLAETLAAVLPVTVLAHPRDAGAARLVPPEVDLLRAPVGSPLLGRTGPSFVRRPEGLAAVAWRSAAGLTGTGPLDGAAATAVAEAAGLPLLTPLLCAPRGAWVSDGEGTAVVAADPVLDGRINGAWTPGQVAAEFAALLGITRVLWVPPAPRPDTGPWGGPGHLASWVRLGGDGEAAVHWRGDRFHPEHPYAAAALRFLQGADDAAGRPLRVRTVTGAAQPAAYDPAERGPRSLLDTLPLGAAVLRPAFEDAAGEEAAAAACAALHPGLPQLSFPAPPLLRLAGALNDLVLLQPRP</sequence>
<reference evidence="3" key="1">
    <citation type="submission" date="2023-06" db="EMBL/GenBank/DDBJ databases">
        <title>lsaBGC provides a comprehensive framework for evolutionary analysis of biosynthetic gene clusters within focal taxa.</title>
        <authorList>
            <person name="Salamzade R."/>
            <person name="Sandstrom S."/>
            <person name="Kalan L.R."/>
        </authorList>
    </citation>
    <scope>NUCLEOTIDE SEQUENCE</scope>
    <source>
        <strain evidence="3">P3-SID899</strain>
    </source>
</reference>
<dbReference type="AlphaFoldDB" id="A0AAP3AGD8"/>
<dbReference type="GO" id="GO:0009446">
    <property type="term" value="P:putrescine biosynthetic process"/>
    <property type="evidence" value="ECO:0007669"/>
    <property type="project" value="InterPro"/>
</dbReference>
<gene>
    <name evidence="3" type="ORF">M3A82_004980</name>
</gene>
<organism evidence="3 4">
    <name type="scientific">Micrococcus luteus</name>
    <name type="common">Micrococcus lysodeikticus</name>
    <dbReference type="NCBI Taxonomy" id="1270"/>
    <lineage>
        <taxon>Bacteria</taxon>
        <taxon>Bacillati</taxon>
        <taxon>Actinomycetota</taxon>
        <taxon>Actinomycetes</taxon>
        <taxon>Micrococcales</taxon>
        <taxon>Micrococcaceae</taxon>
        <taxon>Micrococcus</taxon>
    </lineage>
</organism>
<dbReference type="InterPro" id="IPR007466">
    <property type="entry name" value="Peptidyl-Arg-deiminase_porph"/>
</dbReference>